<accession>A0A0U5FBD0</accession>
<organism evidence="2 3">
    <name type="scientific">Xanthomonas citri pv. citri</name>
    <dbReference type="NCBI Taxonomy" id="611301"/>
    <lineage>
        <taxon>Bacteria</taxon>
        <taxon>Pseudomonadati</taxon>
        <taxon>Pseudomonadota</taxon>
        <taxon>Gammaproteobacteria</taxon>
        <taxon>Lysobacterales</taxon>
        <taxon>Lysobacteraceae</taxon>
        <taxon>Xanthomonas</taxon>
    </lineage>
</organism>
<sequence>MSPGTVRKSSQVQVQVQVLVLVLVLVLVCRLRFEMRAGVVAPSHPKQCRRLRHLTWCGQLPCVVRLLKRQPGIGDGST</sequence>
<evidence type="ECO:0000256" key="1">
    <source>
        <dbReference type="SAM" id="Phobius"/>
    </source>
</evidence>
<proteinExistence type="predicted"/>
<keyword evidence="1" id="KW-1133">Transmembrane helix</keyword>
<keyword evidence="3" id="KW-1185">Reference proteome</keyword>
<keyword evidence="1" id="KW-0472">Membrane</keyword>
<dbReference type="AlphaFoldDB" id="A0A0U5FBD0"/>
<dbReference type="EMBL" id="CCXZ01000115">
    <property type="protein sequence ID" value="CEG15929.1"/>
    <property type="molecule type" value="Genomic_DNA"/>
</dbReference>
<dbReference type="Proteomes" id="UP000052230">
    <property type="component" value="Unassembled WGS sequence"/>
</dbReference>
<name>A0A0U5FBD0_XANCI</name>
<feature type="transmembrane region" description="Helical" evidence="1">
    <location>
        <begin position="12"/>
        <end position="29"/>
    </location>
</feature>
<gene>
    <name evidence="2" type="ORF">XAC3562_230034</name>
</gene>
<evidence type="ECO:0000313" key="3">
    <source>
        <dbReference type="Proteomes" id="UP000052230"/>
    </source>
</evidence>
<keyword evidence="1" id="KW-0812">Transmembrane</keyword>
<evidence type="ECO:0000313" key="2">
    <source>
        <dbReference type="EMBL" id="CEG15929.1"/>
    </source>
</evidence>
<comment type="caution">
    <text evidence="2">The sequence shown here is derived from an EMBL/GenBank/DDBJ whole genome shotgun (WGS) entry which is preliminary data.</text>
</comment>
<protein>
    <submittedName>
        <fullName evidence="2">Uncharacterized protein</fullName>
    </submittedName>
</protein>
<reference evidence="2 3" key="1">
    <citation type="submission" date="2014-09" db="EMBL/GenBank/DDBJ databases">
        <authorList>
            <person name="Regsiter A."/>
        </authorList>
    </citation>
    <scope>NUCLEOTIDE SEQUENCE [LARGE SCALE GENOMIC DNA]</scope>
</reference>